<protein>
    <submittedName>
        <fullName evidence="1">Uncharacterized protein</fullName>
    </submittedName>
</protein>
<dbReference type="AlphaFoldDB" id="A0A0C1GVH4"/>
<comment type="caution">
    <text evidence="1">The sequence shown here is derived from an EMBL/GenBank/DDBJ whole genome shotgun (WGS) entry which is preliminary data.</text>
</comment>
<proteinExistence type="predicted"/>
<organism evidence="1 2">
    <name type="scientific">Morococcus cerebrosus</name>
    <dbReference type="NCBI Taxonomy" id="1056807"/>
    <lineage>
        <taxon>Bacteria</taxon>
        <taxon>Pseudomonadati</taxon>
        <taxon>Pseudomonadota</taxon>
        <taxon>Betaproteobacteria</taxon>
        <taxon>Neisseriales</taxon>
        <taxon>Neisseriaceae</taxon>
        <taxon>Morococcus</taxon>
    </lineage>
</organism>
<evidence type="ECO:0000313" key="2">
    <source>
        <dbReference type="Proteomes" id="UP000031390"/>
    </source>
</evidence>
<name>A0A0C1GVH4_9NEIS</name>
<dbReference type="EMBL" id="JUFZ01000030">
    <property type="protein sequence ID" value="KIC10205.1"/>
    <property type="molecule type" value="Genomic_DNA"/>
</dbReference>
<dbReference type="Proteomes" id="UP000031390">
    <property type="component" value="Unassembled WGS sequence"/>
</dbReference>
<reference evidence="1 2" key="1">
    <citation type="submission" date="2014-12" db="EMBL/GenBank/DDBJ databases">
        <title>Genome sequence of Morococcus cerebrosus.</title>
        <authorList>
            <person name="Shin S.-K."/>
            <person name="Yi H."/>
        </authorList>
    </citation>
    <scope>NUCLEOTIDE SEQUENCE [LARGE SCALE GENOMIC DNA]</scope>
    <source>
        <strain evidence="1 2">CIP 81.93</strain>
    </source>
</reference>
<sequence length="91" mass="10273">MSQIPHKPYPPNRTPSENTMKLFSENHHDKFAPPFSDDLSPDKGTGIADYTHSAKLYPQPAGNFIHKAPRKSANQTIPRAISIYLTEIDKR</sequence>
<evidence type="ECO:0000313" key="1">
    <source>
        <dbReference type="EMBL" id="KIC10205.1"/>
    </source>
</evidence>
<gene>
    <name evidence="1" type="ORF">MCC93_07760</name>
</gene>
<accession>A0A0C1GVH4</accession>